<evidence type="ECO:0008006" key="5">
    <source>
        <dbReference type="Google" id="ProtNLM"/>
    </source>
</evidence>
<evidence type="ECO:0000259" key="2">
    <source>
        <dbReference type="Pfam" id="PF08543"/>
    </source>
</evidence>
<dbReference type="Gene3D" id="3.40.1190.20">
    <property type="match status" value="1"/>
</dbReference>
<dbReference type="Gene3D" id="1.20.910.10">
    <property type="entry name" value="Heme oxygenase-like"/>
    <property type="match status" value="1"/>
</dbReference>
<dbReference type="InterPro" id="IPR004305">
    <property type="entry name" value="Thiaminase-2/PQQC"/>
</dbReference>
<dbReference type="EMBL" id="SELW01000370">
    <property type="protein sequence ID" value="TID28791.1"/>
    <property type="molecule type" value="Genomic_DNA"/>
</dbReference>
<dbReference type="AlphaFoldDB" id="A0A4V4NFR5"/>
<dbReference type="GO" id="GO:0008972">
    <property type="term" value="F:phosphomethylpyrimidine kinase activity"/>
    <property type="evidence" value="ECO:0007669"/>
    <property type="project" value="InterPro"/>
</dbReference>
<dbReference type="InterPro" id="IPR029056">
    <property type="entry name" value="Ribokinase-like"/>
</dbReference>
<dbReference type="InterPro" id="IPR016084">
    <property type="entry name" value="Haem_Oase-like_multi-hlx"/>
</dbReference>
<dbReference type="CDD" id="cd01169">
    <property type="entry name" value="HMPP_kinase"/>
    <property type="match status" value="1"/>
</dbReference>
<dbReference type="NCBIfam" id="TIGR00097">
    <property type="entry name" value="HMP-P_kinase"/>
    <property type="match status" value="1"/>
</dbReference>
<dbReference type="GO" id="GO:0008902">
    <property type="term" value="F:hydroxymethylpyrimidine kinase activity"/>
    <property type="evidence" value="ECO:0007669"/>
    <property type="project" value="TreeGrafter"/>
</dbReference>
<proteinExistence type="predicted"/>
<reference evidence="3 4" key="1">
    <citation type="journal article" date="2019" name="Front. Genet.">
        <title>Whole-Genome Sequencing of the Opportunistic Yeast Pathogen Candida inconspicua Uncovers Its Hybrid Origin.</title>
        <authorList>
            <person name="Mixao V."/>
            <person name="Hansen A.P."/>
            <person name="Saus E."/>
            <person name="Boekhout T."/>
            <person name="Lass-Florl C."/>
            <person name="Gabaldon T."/>
        </authorList>
    </citation>
    <scope>NUCLEOTIDE SEQUENCE [LARGE SCALE GENOMIC DNA]</scope>
    <source>
        <strain evidence="3 4">CBS 180</strain>
    </source>
</reference>
<sequence>MPSSEYNQICIDLFETESRETIGRIRESKFFPTVLTVAGSDSSGGAGIEADIKTISAHNCYALTGIDALTAQNTLGVKGVVETGSDMIDSILEQDFADIRIDAIKTGILTSQACASLGKIIQKYNYTGPLVVDPVLVSTSGFNFVQNETLLSIFNNLSRYITIITPNMVEAKAIVNTLSHEKQYNDENMETLEDIFVLCQKIHALTNIKYILVKGGHQEWKTDTELLTDVLFHSESNIFYIIRSRKMCSKSTHGTGCTLSAAIASNLANGLKIVNAVVNGIVYVQQGIKDAPKLGSGCGPLNHLQKVTTLNYDICDSISFSETESVFDALFDNPELKSEWDAYIDHPFFLSIYRQSITKRKFAEFCLQNRNYLIAYSQIIAILISKSKQPHDMKLCAEKLSLTFDELNKYEEYIEKLAVSESEIENTESAERCNEYTGALFDLAESSVDFLDIYASLLPCTVGYYFACLKAKSKYQTSPRTEMCDPILKSWTDGMDSPAWNTFVVNEKKYLNQLFRDHCQTQTKYNRLLSIIKISITKETEFLNSFL</sequence>
<keyword evidence="4" id="KW-1185">Reference proteome</keyword>
<dbReference type="InterPro" id="IPR013749">
    <property type="entry name" value="PM/HMP-P_kinase-1"/>
</dbReference>
<comment type="caution">
    <text evidence="3">The sequence shown here is derived from an EMBL/GenBank/DDBJ whole genome shotgun (WGS) entry which is preliminary data.</text>
</comment>
<dbReference type="PANTHER" id="PTHR20858:SF17">
    <property type="entry name" value="HYDROXYMETHYLPYRIMIDINE_PHOSPHOMETHYLPYRIMIDINE KINASE THI20-RELATED"/>
    <property type="match status" value="1"/>
</dbReference>
<dbReference type="SUPFAM" id="SSF48613">
    <property type="entry name" value="Heme oxygenase-like"/>
    <property type="match status" value="1"/>
</dbReference>
<protein>
    <recommendedName>
        <fullName evidence="5">Pyridoxamine kinase/Phosphomethylpyrimidine kinase domain-containing protein</fullName>
    </recommendedName>
</protein>
<dbReference type="Pfam" id="PF08543">
    <property type="entry name" value="Phos_pyr_kin"/>
    <property type="match status" value="1"/>
</dbReference>
<feature type="domain" description="Thiaminase-2/PQQC" evidence="1">
    <location>
        <begin position="334"/>
        <end position="545"/>
    </location>
</feature>
<gene>
    <name evidence="3" type="ORF">CANINC_002310</name>
</gene>
<dbReference type="GO" id="GO:0005829">
    <property type="term" value="C:cytosol"/>
    <property type="evidence" value="ECO:0007669"/>
    <property type="project" value="TreeGrafter"/>
</dbReference>
<accession>A0A4V4NFR5</accession>
<evidence type="ECO:0000313" key="3">
    <source>
        <dbReference type="EMBL" id="TID28791.1"/>
    </source>
</evidence>
<dbReference type="InterPro" id="IPR004399">
    <property type="entry name" value="HMP/HMP-P_kinase_dom"/>
</dbReference>
<name>A0A4V4NFR5_9ASCO</name>
<dbReference type="Proteomes" id="UP000307173">
    <property type="component" value="Unassembled WGS sequence"/>
</dbReference>
<dbReference type="PANTHER" id="PTHR20858">
    <property type="entry name" value="PHOSPHOMETHYLPYRIMIDINE KINASE"/>
    <property type="match status" value="1"/>
</dbReference>
<evidence type="ECO:0000313" key="4">
    <source>
        <dbReference type="Proteomes" id="UP000307173"/>
    </source>
</evidence>
<organism evidence="3 4">
    <name type="scientific">Pichia inconspicua</name>
    <dbReference type="NCBI Taxonomy" id="52247"/>
    <lineage>
        <taxon>Eukaryota</taxon>
        <taxon>Fungi</taxon>
        <taxon>Dikarya</taxon>
        <taxon>Ascomycota</taxon>
        <taxon>Saccharomycotina</taxon>
        <taxon>Pichiomycetes</taxon>
        <taxon>Pichiales</taxon>
        <taxon>Pichiaceae</taxon>
        <taxon>Pichia</taxon>
    </lineage>
</organism>
<evidence type="ECO:0000259" key="1">
    <source>
        <dbReference type="Pfam" id="PF03070"/>
    </source>
</evidence>
<dbReference type="STRING" id="52247.A0A4V4NFR5"/>
<dbReference type="OrthoDB" id="10028886at2759"/>
<feature type="domain" description="Pyridoxamine kinase/Phosphomethylpyrimidine kinase" evidence="2">
    <location>
        <begin position="41"/>
        <end position="302"/>
    </location>
</feature>
<dbReference type="GO" id="GO:0009228">
    <property type="term" value="P:thiamine biosynthetic process"/>
    <property type="evidence" value="ECO:0007669"/>
    <property type="project" value="InterPro"/>
</dbReference>
<dbReference type="Pfam" id="PF03070">
    <property type="entry name" value="TENA_THI-4"/>
    <property type="match status" value="1"/>
</dbReference>
<dbReference type="SUPFAM" id="SSF53613">
    <property type="entry name" value="Ribokinase-like"/>
    <property type="match status" value="1"/>
</dbReference>